<feature type="region of interest" description="Disordered" evidence="2">
    <location>
        <begin position="85"/>
        <end position="110"/>
    </location>
</feature>
<keyword evidence="1" id="KW-0509">mRNA transport</keyword>
<feature type="region of interest" description="Disordered" evidence="2">
    <location>
        <begin position="1"/>
        <end position="55"/>
    </location>
</feature>
<reference evidence="4" key="1">
    <citation type="submission" date="2021-01" db="EMBL/GenBank/DDBJ databases">
        <authorList>
            <person name="Corre E."/>
            <person name="Pelletier E."/>
            <person name="Niang G."/>
            <person name="Scheremetjew M."/>
            <person name="Finn R."/>
            <person name="Kale V."/>
            <person name="Holt S."/>
            <person name="Cochrane G."/>
            <person name="Meng A."/>
            <person name="Brown T."/>
            <person name="Cohen L."/>
        </authorList>
    </citation>
    <scope>NUCLEOTIDE SEQUENCE</scope>
    <source>
        <strain evidence="4">RCC1130</strain>
    </source>
</reference>
<dbReference type="Pfam" id="PF05172">
    <property type="entry name" value="RRM_Nup35"/>
    <property type="match status" value="1"/>
</dbReference>
<dbReference type="GO" id="GO:0051028">
    <property type="term" value="P:mRNA transport"/>
    <property type="evidence" value="ECO:0007669"/>
    <property type="project" value="UniProtKB-UniRule"/>
</dbReference>
<name>A0A7S0JI26_9EUKA</name>
<sequence>MFLTPSTPRRADADAGFPSAARQPSGGGRQPSGGSFLFPGCPPTLTSPSTLGLASGTDLRRSLQSVPQPQVAATQMASAQSLFSPATATVPTAPEATSGASRMDAPPLDSILDHAATPRAAAAQPRASNPTVSAPLDVPPPAAAGGGYWVTAFGYAKLELLPAVLDELRPPQGDIERHVLGVGQWVHVCFGTKREQQQALAKNGRIVHGVMVGVIEGILPAGSEGVLGDDANQTSHAALRLQHDRGAQYTVRPKLDASAKADTGLVALSNALLEYAFGW</sequence>
<organism evidence="4">
    <name type="scientific">Calcidiscus leptoporus</name>
    <dbReference type="NCBI Taxonomy" id="127549"/>
    <lineage>
        <taxon>Eukaryota</taxon>
        <taxon>Haptista</taxon>
        <taxon>Haptophyta</taxon>
        <taxon>Prymnesiophyceae</taxon>
        <taxon>Coccolithales</taxon>
        <taxon>Calcidiscaceae</taxon>
        <taxon>Calcidiscus</taxon>
    </lineage>
</organism>
<dbReference type="AlphaFoldDB" id="A0A7S0JI26"/>
<keyword evidence="1" id="KW-0906">Nuclear pore complex</keyword>
<evidence type="ECO:0000313" key="4">
    <source>
        <dbReference type="EMBL" id="CAD8551315.1"/>
    </source>
</evidence>
<dbReference type="InterPro" id="IPR012677">
    <property type="entry name" value="Nucleotide-bd_a/b_plait_sf"/>
</dbReference>
<dbReference type="InterPro" id="IPR007846">
    <property type="entry name" value="RRM_NUP35_dom"/>
</dbReference>
<feature type="compositionally biased region" description="Low complexity" evidence="2">
    <location>
        <begin position="85"/>
        <end position="97"/>
    </location>
</feature>
<dbReference type="Gene3D" id="3.30.70.330">
    <property type="match status" value="1"/>
</dbReference>
<keyword evidence="1" id="KW-0653">Protein transport</keyword>
<evidence type="ECO:0000256" key="1">
    <source>
        <dbReference type="PROSITE-ProRule" id="PRU00804"/>
    </source>
</evidence>
<feature type="domain" description="RRM Nup35-type" evidence="3">
    <location>
        <begin position="144"/>
        <end position="228"/>
    </location>
</feature>
<gene>
    <name evidence="4" type="ORF">CLEP1334_LOCUS26605</name>
</gene>
<dbReference type="EMBL" id="HBER01053195">
    <property type="protein sequence ID" value="CAD8551315.1"/>
    <property type="molecule type" value="Transcribed_RNA"/>
</dbReference>
<dbReference type="PROSITE" id="PS51472">
    <property type="entry name" value="RRM_NUP35"/>
    <property type="match status" value="1"/>
</dbReference>
<keyword evidence="1" id="KW-0539">Nucleus</keyword>
<keyword evidence="1" id="KW-0811">Translocation</keyword>
<evidence type="ECO:0000259" key="3">
    <source>
        <dbReference type="PROSITE" id="PS51472"/>
    </source>
</evidence>
<dbReference type="GO" id="GO:0005643">
    <property type="term" value="C:nuclear pore"/>
    <property type="evidence" value="ECO:0007669"/>
    <property type="project" value="UniProtKB-UniRule"/>
</dbReference>
<keyword evidence="1" id="KW-0813">Transport</keyword>
<protein>
    <recommendedName>
        <fullName evidence="3">RRM Nup35-type domain-containing protein</fullName>
    </recommendedName>
</protein>
<accession>A0A7S0JI26</accession>
<evidence type="ECO:0000256" key="2">
    <source>
        <dbReference type="SAM" id="MobiDB-lite"/>
    </source>
</evidence>
<proteinExistence type="predicted"/>